<dbReference type="Proteomes" id="UP001143856">
    <property type="component" value="Unassembled WGS sequence"/>
</dbReference>
<protein>
    <submittedName>
        <fullName evidence="1">Uncharacterized protein</fullName>
    </submittedName>
</protein>
<keyword evidence="2" id="KW-1185">Reference proteome</keyword>
<organism evidence="1 2">
    <name type="scientific">Xylaria curta</name>
    <dbReference type="NCBI Taxonomy" id="42375"/>
    <lineage>
        <taxon>Eukaryota</taxon>
        <taxon>Fungi</taxon>
        <taxon>Dikarya</taxon>
        <taxon>Ascomycota</taxon>
        <taxon>Pezizomycotina</taxon>
        <taxon>Sordariomycetes</taxon>
        <taxon>Xylariomycetidae</taxon>
        <taxon>Xylariales</taxon>
        <taxon>Xylariaceae</taxon>
        <taxon>Xylaria</taxon>
    </lineage>
</organism>
<evidence type="ECO:0000313" key="2">
    <source>
        <dbReference type="Proteomes" id="UP001143856"/>
    </source>
</evidence>
<name>A0ACC1PLH6_9PEZI</name>
<accession>A0ACC1PLH6</accession>
<evidence type="ECO:0000313" key="1">
    <source>
        <dbReference type="EMBL" id="KAJ2995897.1"/>
    </source>
</evidence>
<comment type="caution">
    <text evidence="1">The sequence shown here is derived from an EMBL/GenBank/DDBJ whole genome shotgun (WGS) entry which is preliminary data.</text>
</comment>
<sequence length="342" mass="39339">MITLMHQKFPGRWSKIKAFNFTARKRIPEFPENLIRYRTDHVPPAITVHSDYSRNGGRMAMSYSFPGQEAAFDNKDFELLNFILAFSNPFSNQPNISVWRPLNETDDWPRIVCDHNTVDHENDILSSDSLRRNLIVELSLLHYNEAHKWYFLENHGVDDLLVFRNVDSRGECAIQQQAKPLIPRPLSGLYVRSPFATMSLQKVTRVHNAQNSAMSFILCSGANHILWDQCRFIWDSLAIARDEKTNEKMAIFGVEGKLQTIEHEVLEFRLQHTFDYSRGGGYSLQASVSSDTRDYSESIFVKPDNLENADKEKEYFEEAIATLTNMFAKSSMEATLRSVLGS</sequence>
<proteinExistence type="predicted"/>
<dbReference type="EMBL" id="JAPDGR010000117">
    <property type="protein sequence ID" value="KAJ2995897.1"/>
    <property type="molecule type" value="Genomic_DNA"/>
</dbReference>
<reference evidence="1" key="1">
    <citation type="submission" date="2022-10" db="EMBL/GenBank/DDBJ databases">
        <title>Genome Sequence of Xylaria curta.</title>
        <authorList>
            <person name="Buettner E."/>
        </authorList>
    </citation>
    <scope>NUCLEOTIDE SEQUENCE</scope>
    <source>
        <strain evidence="1">Babe10</strain>
    </source>
</reference>
<gene>
    <name evidence="1" type="ORF">NUW58_g1149</name>
</gene>